<comment type="caution">
    <text evidence="7">The sequence shown here is derived from an EMBL/GenBank/DDBJ whole genome shotgun (WGS) entry which is preliminary data.</text>
</comment>
<evidence type="ECO:0000256" key="1">
    <source>
        <dbReference type="ARBA" id="ARBA00010337"/>
    </source>
</evidence>
<dbReference type="GO" id="GO:0031122">
    <property type="term" value="P:cytoplasmic microtubule organization"/>
    <property type="evidence" value="ECO:0007669"/>
    <property type="project" value="TreeGrafter"/>
</dbReference>
<dbReference type="InterPro" id="IPR007259">
    <property type="entry name" value="GCP"/>
</dbReference>
<dbReference type="Proteomes" id="UP000825935">
    <property type="component" value="Chromosome 10"/>
</dbReference>
<dbReference type="PANTHER" id="PTHR19302:SF70">
    <property type="entry name" value="GAMMA-TUBULIN COMPLEX COMPONENT 6"/>
    <property type="match status" value="1"/>
</dbReference>
<dbReference type="GO" id="GO:0000278">
    <property type="term" value="P:mitotic cell cycle"/>
    <property type="evidence" value="ECO:0007669"/>
    <property type="project" value="TreeGrafter"/>
</dbReference>
<keyword evidence="4 5" id="KW-0206">Cytoskeleton</keyword>
<evidence type="ECO:0000313" key="8">
    <source>
        <dbReference type="Proteomes" id="UP000825935"/>
    </source>
</evidence>
<dbReference type="GO" id="GO:0043015">
    <property type="term" value="F:gamma-tubulin binding"/>
    <property type="evidence" value="ECO:0007669"/>
    <property type="project" value="InterPro"/>
</dbReference>
<accession>A0A8T2TXS3</accession>
<gene>
    <name evidence="7" type="ORF">KP509_10G056400</name>
</gene>
<dbReference type="GO" id="GO:0051011">
    <property type="term" value="F:microtubule minus-end binding"/>
    <property type="evidence" value="ECO:0007669"/>
    <property type="project" value="TreeGrafter"/>
</dbReference>
<keyword evidence="8" id="KW-1185">Reference proteome</keyword>
<comment type="subcellular location">
    <subcellularLocation>
        <location evidence="5">Cytoplasm</location>
        <location evidence="5">Cytoskeleton</location>
        <location evidence="5">Microtubule organizing center</location>
    </subcellularLocation>
</comment>
<name>A0A8T2TXS3_CERRI</name>
<dbReference type="GO" id="GO:0000930">
    <property type="term" value="C:gamma-tubulin complex"/>
    <property type="evidence" value="ECO:0007669"/>
    <property type="project" value="TreeGrafter"/>
</dbReference>
<feature type="domain" description="Gamma tubulin complex component C-terminal" evidence="6">
    <location>
        <begin position="2"/>
        <end position="223"/>
    </location>
</feature>
<dbReference type="EMBL" id="CM035415">
    <property type="protein sequence ID" value="KAH7427712.1"/>
    <property type="molecule type" value="Genomic_DNA"/>
</dbReference>
<dbReference type="InterPro" id="IPR040457">
    <property type="entry name" value="GCP_C"/>
</dbReference>
<dbReference type="Pfam" id="PF04130">
    <property type="entry name" value="GCP_C_terminal"/>
    <property type="match status" value="1"/>
</dbReference>
<comment type="similarity">
    <text evidence="1 5">Belongs to the TUBGCP family.</text>
</comment>
<sequence>VSAFDFISFGYRLRWPLSLIITSESLRLYNSTFNFLVRTKLAGHAVNDIWKYLKNLLHVSREGDKTQGSEWTDMLVHLRQQVNHFLTSLQGHIEMQLLHNVWCKFMEAIHHDGKDLLELKEIHELYLKDAIHVCFLSEEMDSVRNCINEIMQCVLDLSACLKIIGKEESGNPSLQNEKVQLEIRQALRQFQSIIWKLFQIAEKGHNHFSLSQFWTCLNFNGYFDSICLNHS</sequence>
<feature type="non-terminal residue" evidence="7">
    <location>
        <position position="1"/>
    </location>
</feature>
<dbReference type="GO" id="GO:0051225">
    <property type="term" value="P:spindle assembly"/>
    <property type="evidence" value="ECO:0007669"/>
    <property type="project" value="TreeGrafter"/>
</dbReference>
<evidence type="ECO:0000259" key="6">
    <source>
        <dbReference type="Pfam" id="PF04130"/>
    </source>
</evidence>
<dbReference type="GO" id="GO:0007020">
    <property type="term" value="P:microtubule nucleation"/>
    <property type="evidence" value="ECO:0007669"/>
    <property type="project" value="InterPro"/>
</dbReference>
<dbReference type="GO" id="GO:0051321">
    <property type="term" value="P:meiotic cell cycle"/>
    <property type="evidence" value="ECO:0007669"/>
    <property type="project" value="TreeGrafter"/>
</dbReference>
<dbReference type="InterPro" id="IPR042241">
    <property type="entry name" value="GCP_C_sf"/>
</dbReference>
<reference evidence="7" key="1">
    <citation type="submission" date="2021-08" db="EMBL/GenBank/DDBJ databases">
        <title>WGS assembly of Ceratopteris richardii.</title>
        <authorList>
            <person name="Marchant D.B."/>
            <person name="Chen G."/>
            <person name="Jenkins J."/>
            <person name="Shu S."/>
            <person name="Leebens-Mack J."/>
            <person name="Grimwood J."/>
            <person name="Schmutz J."/>
            <person name="Soltis P."/>
            <person name="Soltis D."/>
            <person name="Chen Z.-H."/>
        </authorList>
    </citation>
    <scope>NUCLEOTIDE SEQUENCE</scope>
    <source>
        <strain evidence="7">Whitten #5841</strain>
        <tissue evidence="7">Leaf</tissue>
    </source>
</reference>
<evidence type="ECO:0000256" key="2">
    <source>
        <dbReference type="ARBA" id="ARBA00022490"/>
    </source>
</evidence>
<evidence type="ECO:0000313" key="7">
    <source>
        <dbReference type="EMBL" id="KAH7427712.1"/>
    </source>
</evidence>
<dbReference type="AlphaFoldDB" id="A0A8T2TXS3"/>
<evidence type="ECO:0000256" key="3">
    <source>
        <dbReference type="ARBA" id="ARBA00022701"/>
    </source>
</evidence>
<proteinExistence type="inferred from homology"/>
<dbReference type="OrthoDB" id="784472at2759"/>
<protein>
    <recommendedName>
        <fullName evidence="5">Gamma-tubulin complex component</fullName>
    </recommendedName>
</protein>
<evidence type="ECO:0000256" key="4">
    <source>
        <dbReference type="ARBA" id="ARBA00023212"/>
    </source>
</evidence>
<comment type="function">
    <text evidence="5">Component of the gamma-tubulin ring complex (gTuRC) which mediates microtubule nucleation.</text>
</comment>
<dbReference type="PANTHER" id="PTHR19302">
    <property type="entry name" value="GAMMA TUBULIN COMPLEX PROTEIN"/>
    <property type="match status" value="1"/>
</dbReference>
<organism evidence="7 8">
    <name type="scientific">Ceratopteris richardii</name>
    <name type="common">Triangle waterfern</name>
    <dbReference type="NCBI Taxonomy" id="49495"/>
    <lineage>
        <taxon>Eukaryota</taxon>
        <taxon>Viridiplantae</taxon>
        <taxon>Streptophyta</taxon>
        <taxon>Embryophyta</taxon>
        <taxon>Tracheophyta</taxon>
        <taxon>Polypodiopsida</taxon>
        <taxon>Polypodiidae</taxon>
        <taxon>Polypodiales</taxon>
        <taxon>Pteridineae</taxon>
        <taxon>Pteridaceae</taxon>
        <taxon>Parkerioideae</taxon>
        <taxon>Ceratopteris</taxon>
    </lineage>
</organism>
<evidence type="ECO:0000256" key="5">
    <source>
        <dbReference type="RuleBase" id="RU363050"/>
    </source>
</evidence>
<keyword evidence="3 5" id="KW-0493">Microtubule</keyword>
<keyword evidence="2 5" id="KW-0963">Cytoplasm</keyword>
<dbReference type="GO" id="GO:0000922">
    <property type="term" value="C:spindle pole"/>
    <property type="evidence" value="ECO:0007669"/>
    <property type="project" value="InterPro"/>
</dbReference>
<dbReference type="Gene3D" id="1.20.120.1900">
    <property type="entry name" value="Gamma-tubulin complex, C-terminal domain"/>
    <property type="match status" value="1"/>
</dbReference>
<dbReference type="GO" id="GO:0005874">
    <property type="term" value="C:microtubule"/>
    <property type="evidence" value="ECO:0007669"/>
    <property type="project" value="UniProtKB-KW"/>
</dbReference>